<accession>A0A840MRM1</accession>
<organism evidence="1 2">
    <name type="scientific">Chitinivorax tropicus</name>
    <dbReference type="NCBI Taxonomy" id="714531"/>
    <lineage>
        <taxon>Bacteria</taxon>
        <taxon>Pseudomonadati</taxon>
        <taxon>Pseudomonadota</taxon>
        <taxon>Betaproteobacteria</taxon>
        <taxon>Chitinivorax</taxon>
    </lineage>
</organism>
<dbReference type="AlphaFoldDB" id="A0A840MRM1"/>
<reference evidence="1 2" key="1">
    <citation type="submission" date="2020-08" db="EMBL/GenBank/DDBJ databases">
        <title>Genomic Encyclopedia of Type Strains, Phase IV (KMG-IV): sequencing the most valuable type-strain genomes for metagenomic binning, comparative biology and taxonomic classification.</title>
        <authorList>
            <person name="Goeker M."/>
        </authorList>
    </citation>
    <scope>NUCLEOTIDE SEQUENCE [LARGE SCALE GENOMIC DNA]</scope>
    <source>
        <strain evidence="1 2">DSM 27165</strain>
    </source>
</reference>
<dbReference type="EMBL" id="JACHHY010000020">
    <property type="protein sequence ID" value="MBB5019757.1"/>
    <property type="molecule type" value="Genomic_DNA"/>
</dbReference>
<evidence type="ECO:0000313" key="2">
    <source>
        <dbReference type="Proteomes" id="UP000575898"/>
    </source>
</evidence>
<gene>
    <name evidence="1" type="ORF">HNQ59_003065</name>
</gene>
<protein>
    <submittedName>
        <fullName evidence="1">Uncharacterized protein</fullName>
    </submittedName>
</protein>
<dbReference type="Proteomes" id="UP000575898">
    <property type="component" value="Unassembled WGS sequence"/>
</dbReference>
<keyword evidence="2" id="KW-1185">Reference proteome</keyword>
<comment type="caution">
    <text evidence="1">The sequence shown here is derived from an EMBL/GenBank/DDBJ whole genome shotgun (WGS) entry which is preliminary data.</text>
</comment>
<proteinExistence type="predicted"/>
<evidence type="ECO:0000313" key="1">
    <source>
        <dbReference type="EMBL" id="MBB5019757.1"/>
    </source>
</evidence>
<sequence length="55" mass="6229">MTPKRCRSMQCLQPGLMKQIMCAPSRCRPGPDIPKLGFLLKNTHSAMFSYKNIAM</sequence>
<name>A0A840MRM1_9PROT</name>